<accession>A0A6J5LGI5</accession>
<name>A0A6J5LGI5_9CAUD</name>
<reference evidence="1" key="1">
    <citation type="submission" date="2020-04" db="EMBL/GenBank/DDBJ databases">
        <authorList>
            <person name="Chiriac C."/>
            <person name="Salcher M."/>
            <person name="Ghai R."/>
            <person name="Kavagutti S V."/>
        </authorList>
    </citation>
    <scope>NUCLEOTIDE SEQUENCE</scope>
</reference>
<protein>
    <submittedName>
        <fullName evidence="1">Uncharacterized protein</fullName>
    </submittedName>
</protein>
<gene>
    <name evidence="1" type="ORF">UFOVP253_45</name>
</gene>
<sequence>MATTPVTINIDSTLIATAATALCWQAGLPVSNANAKQAIINYTMNCIANYQAQQAQALVVPPASNLIT</sequence>
<evidence type="ECO:0000313" key="1">
    <source>
        <dbReference type="EMBL" id="CAB4132642.1"/>
    </source>
</evidence>
<organism evidence="1">
    <name type="scientific">uncultured Caudovirales phage</name>
    <dbReference type="NCBI Taxonomy" id="2100421"/>
    <lineage>
        <taxon>Viruses</taxon>
        <taxon>Duplodnaviria</taxon>
        <taxon>Heunggongvirae</taxon>
        <taxon>Uroviricota</taxon>
        <taxon>Caudoviricetes</taxon>
        <taxon>Peduoviridae</taxon>
        <taxon>Maltschvirus</taxon>
        <taxon>Maltschvirus maltsch</taxon>
    </lineage>
</organism>
<proteinExistence type="predicted"/>
<dbReference type="EMBL" id="LR796266">
    <property type="protein sequence ID" value="CAB4132642.1"/>
    <property type="molecule type" value="Genomic_DNA"/>
</dbReference>